<sequence>MPTIAIPAGVDLRDVLNLRGPIQSVYFRQPSGGESTAERRHAVVTCLAEQGGGAEGLRAVDEVLCDVPPGRGAVALFVGDGGEHRLIVMPNAGVSDQAGSSALPNLLPLLAWQQGRAPREGDRDAEAGIRNALDELAAHSGPDGLAVQGAPAVLHALARGRVRTLLVTDFGDDERVVWFGERPSELAGHRGELGQAGAHARHGRLVDAAVRAAVLTGADIRVLRPGTAGAPAQGLGALCRSR</sequence>
<protein>
    <recommendedName>
        <fullName evidence="3">SseB protein N-terminal domain-containing protein</fullName>
    </recommendedName>
</protein>
<gene>
    <name evidence="1" type="ORF">GCM10009838_26800</name>
</gene>
<reference evidence="2" key="1">
    <citation type="journal article" date="2019" name="Int. J. Syst. Evol. Microbiol.">
        <title>The Global Catalogue of Microorganisms (GCM) 10K type strain sequencing project: providing services to taxonomists for standard genome sequencing and annotation.</title>
        <authorList>
            <consortium name="The Broad Institute Genomics Platform"/>
            <consortium name="The Broad Institute Genome Sequencing Center for Infectious Disease"/>
            <person name="Wu L."/>
            <person name="Ma J."/>
        </authorList>
    </citation>
    <scope>NUCLEOTIDE SEQUENCE [LARGE SCALE GENOMIC DNA]</scope>
    <source>
        <strain evidence="2">JCM 16013</strain>
    </source>
</reference>
<accession>A0ABP5CQB6</accession>
<dbReference type="Proteomes" id="UP001499854">
    <property type="component" value="Unassembled WGS sequence"/>
</dbReference>
<name>A0ABP5CQB6_9ACTN</name>
<dbReference type="RefSeq" id="WP_344657300.1">
    <property type="nucleotide sequence ID" value="NZ_BAAAQM010000012.1"/>
</dbReference>
<evidence type="ECO:0000313" key="2">
    <source>
        <dbReference type="Proteomes" id="UP001499854"/>
    </source>
</evidence>
<comment type="caution">
    <text evidence="1">The sequence shown here is derived from an EMBL/GenBank/DDBJ whole genome shotgun (WGS) entry which is preliminary data.</text>
</comment>
<evidence type="ECO:0008006" key="3">
    <source>
        <dbReference type="Google" id="ProtNLM"/>
    </source>
</evidence>
<proteinExistence type="predicted"/>
<evidence type="ECO:0000313" key="1">
    <source>
        <dbReference type="EMBL" id="GAA1967263.1"/>
    </source>
</evidence>
<organism evidence="1 2">
    <name type="scientific">Catenulispora subtropica</name>
    <dbReference type="NCBI Taxonomy" id="450798"/>
    <lineage>
        <taxon>Bacteria</taxon>
        <taxon>Bacillati</taxon>
        <taxon>Actinomycetota</taxon>
        <taxon>Actinomycetes</taxon>
        <taxon>Catenulisporales</taxon>
        <taxon>Catenulisporaceae</taxon>
        <taxon>Catenulispora</taxon>
    </lineage>
</organism>
<dbReference type="EMBL" id="BAAAQM010000012">
    <property type="protein sequence ID" value="GAA1967263.1"/>
    <property type="molecule type" value="Genomic_DNA"/>
</dbReference>
<keyword evidence="2" id="KW-1185">Reference proteome</keyword>